<dbReference type="EMBL" id="PYYB01000002">
    <property type="protein sequence ID" value="PTL56326.1"/>
    <property type="molecule type" value="Genomic_DNA"/>
</dbReference>
<dbReference type="OrthoDB" id="9802228at2"/>
<evidence type="ECO:0000259" key="9">
    <source>
        <dbReference type="Pfam" id="PF01035"/>
    </source>
</evidence>
<comment type="catalytic activity">
    <reaction evidence="1">
        <text>a 4-O-methyl-thymidine in DNA + L-cysteinyl-[protein] = a thymidine in DNA + S-methyl-L-cysteinyl-[protein]</text>
        <dbReference type="Rhea" id="RHEA:53428"/>
        <dbReference type="Rhea" id="RHEA-COMP:10131"/>
        <dbReference type="Rhea" id="RHEA-COMP:10132"/>
        <dbReference type="Rhea" id="RHEA-COMP:13555"/>
        <dbReference type="Rhea" id="RHEA-COMP:13556"/>
        <dbReference type="ChEBI" id="CHEBI:29950"/>
        <dbReference type="ChEBI" id="CHEBI:82612"/>
        <dbReference type="ChEBI" id="CHEBI:137386"/>
        <dbReference type="ChEBI" id="CHEBI:137387"/>
        <dbReference type="EC" id="2.1.1.63"/>
    </reaction>
</comment>
<comment type="caution">
    <text evidence="11">The sequence shown here is derived from an EMBL/GenBank/DDBJ whole genome shotgun (WGS) entry which is preliminary data.</text>
</comment>
<evidence type="ECO:0000256" key="1">
    <source>
        <dbReference type="ARBA" id="ARBA00001286"/>
    </source>
</evidence>
<dbReference type="Pfam" id="PF02870">
    <property type="entry name" value="Methyltransf_1N"/>
    <property type="match status" value="1"/>
</dbReference>
<feature type="domain" description="Methylguanine DNA methyltransferase ribonuclease-like" evidence="10">
    <location>
        <begin position="34"/>
        <end position="111"/>
    </location>
</feature>
<dbReference type="Proteomes" id="UP000240739">
    <property type="component" value="Unassembled WGS sequence"/>
</dbReference>
<keyword evidence="7" id="KW-0234">DNA repair</keyword>
<dbReference type="AlphaFoldDB" id="A0A2T4UEW5"/>
<keyword evidence="12" id="KW-1185">Reference proteome</keyword>
<dbReference type="InterPro" id="IPR008332">
    <property type="entry name" value="MethylG_MeTrfase_N"/>
</dbReference>
<dbReference type="InterPro" id="IPR014048">
    <property type="entry name" value="MethylDNA_cys_MeTrfase_DNA-bd"/>
</dbReference>
<gene>
    <name evidence="11" type="ORF">C7Y72_15255</name>
</gene>
<dbReference type="InterPro" id="IPR036217">
    <property type="entry name" value="MethylDNA_cys_MeTrfase_DNAb"/>
</dbReference>
<dbReference type="InterPro" id="IPR036388">
    <property type="entry name" value="WH-like_DNA-bd_sf"/>
</dbReference>
<dbReference type="InterPro" id="IPR036631">
    <property type="entry name" value="MGMT_N_sf"/>
</dbReference>
<dbReference type="RefSeq" id="WP_107570045.1">
    <property type="nucleotide sequence ID" value="NZ_PYYB01000002.1"/>
</dbReference>
<dbReference type="InterPro" id="IPR001497">
    <property type="entry name" value="MethylDNA_cys_MeTrfase_AS"/>
</dbReference>
<feature type="domain" description="Methylated-DNA-[protein]-cysteine S-methyltransferase DNA binding" evidence="9">
    <location>
        <begin position="118"/>
        <end position="195"/>
    </location>
</feature>
<dbReference type="FunFam" id="1.10.10.10:FF:000214">
    <property type="entry name" value="Methylated-DNA--protein-cysteine methyltransferase"/>
    <property type="match status" value="1"/>
</dbReference>
<dbReference type="GO" id="GO:0003908">
    <property type="term" value="F:methylated-DNA-[protein]-cysteine S-methyltransferase activity"/>
    <property type="evidence" value="ECO:0007669"/>
    <property type="project" value="UniProtKB-EC"/>
</dbReference>
<dbReference type="PANTHER" id="PTHR10815">
    <property type="entry name" value="METHYLATED-DNA--PROTEIN-CYSTEINE METHYLTRANSFERASE"/>
    <property type="match status" value="1"/>
</dbReference>
<sequence>MTPEDLPLPAADPDAVAAATARFVASAAADVDVAYDVFETPVGELVAAMTPSGLVRVAYSDWNGGPDAVVEDLARRLSPRVLAAPARLDPLRRELEEYFDGHRTAFAVPLDWTLVVAFGRRVLRATAAIPFGQTSTYGRVAAAAGNPKAARATGNALGQNPIPIVVPCHRVLAAGGLGGYTGGTERKELLLGVEGALPPRLPG</sequence>
<dbReference type="Gene3D" id="3.30.160.70">
    <property type="entry name" value="Methylated DNA-protein cysteine methyltransferase domain"/>
    <property type="match status" value="1"/>
</dbReference>
<reference evidence="11 12" key="1">
    <citation type="submission" date="2018-03" db="EMBL/GenBank/DDBJ databases">
        <title>Aquarubrobacter algicola gen. nov., sp. nov., a novel actinobacterium isolated from shallow eutrophic lake during the end of cyanobacterial harmful algal blooms.</title>
        <authorList>
            <person name="Chun S.J."/>
        </authorList>
    </citation>
    <scope>NUCLEOTIDE SEQUENCE [LARGE SCALE GENOMIC DNA]</scope>
    <source>
        <strain evidence="11 12">Seoho-28</strain>
    </source>
</reference>
<proteinExistence type="inferred from homology"/>
<protein>
    <recommendedName>
        <fullName evidence="3">methylated-DNA--[protein]-cysteine S-methyltransferase</fullName>
        <ecNumber evidence="3">2.1.1.63</ecNumber>
    </recommendedName>
</protein>
<dbReference type="CDD" id="cd06445">
    <property type="entry name" value="ATase"/>
    <property type="match status" value="1"/>
</dbReference>
<dbReference type="Gene3D" id="1.10.10.10">
    <property type="entry name" value="Winged helix-like DNA-binding domain superfamily/Winged helix DNA-binding domain"/>
    <property type="match status" value="1"/>
</dbReference>
<dbReference type="Pfam" id="PF01035">
    <property type="entry name" value="DNA_binding_1"/>
    <property type="match status" value="1"/>
</dbReference>
<comment type="similarity">
    <text evidence="2">Belongs to the MGMT family.</text>
</comment>
<dbReference type="PANTHER" id="PTHR10815:SF13">
    <property type="entry name" value="METHYLATED-DNA--PROTEIN-CYSTEINE METHYLTRANSFERASE"/>
    <property type="match status" value="1"/>
</dbReference>
<keyword evidence="4 11" id="KW-0489">Methyltransferase</keyword>
<dbReference type="EC" id="2.1.1.63" evidence="3"/>
<evidence type="ECO:0000256" key="5">
    <source>
        <dbReference type="ARBA" id="ARBA00022679"/>
    </source>
</evidence>
<accession>A0A2T4UEW5</accession>
<evidence type="ECO:0000313" key="11">
    <source>
        <dbReference type="EMBL" id="PTL56326.1"/>
    </source>
</evidence>
<dbReference type="NCBIfam" id="TIGR00589">
    <property type="entry name" value="ogt"/>
    <property type="match status" value="1"/>
</dbReference>
<keyword evidence="5 11" id="KW-0808">Transferase</keyword>
<evidence type="ECO:0000256" key="3">
    <source>
        <dbReference type="ARBA" id="ARBA00011918"/>
    </source>
</evidence>
<evidence type="ECO:0000256" key="7">
    <source>
        <dbReference type="ARBA" id="ARBA00023204"/>
    </source>
</evidence>
<dbReference type="GO" id="GO:0006281">
    <property type="term" value="P:DNA repair"/>
    <property type="evidence" value="ECO:0007669"/>
    <property type="project" value="UniProtKB-KW"/>
</dbReference>
<organism evidence="11 12">
    <name type="scientific">Paraconexibacter algicola</name>
    <dbReference type="NCBI Taxonomy" id="2133960"/>
    <lineage>
        <taxon>Bacteria</taxon>
        <taxon>Bacillati</taxon>
        <taxon>Actinomycetota</taxon>
        <taxon>Thermoleophilia</taxon>
        <taxon>Solirubrobacterales</taxon>
        <taxon>Paraconexibacteraceae</taxon>
        <taxon>Paraconexibacter</taxon>
    </lineage>
</organism>
<keyword evidence="6" id="KW-0227">DNA damage</keyword>
<dbReference type="SUPFAM" id="SSF46767">
    <property type="entry name" value="Methylated DNA-protein cysteine methyltransferase, C-terminal domain"/>
    <property type="match status" value="1"/>
</dbReference>
<evidence type="ECO:0000256" key="4">
    <source>
        <dbReference type="ARBA" id="ARBA00022603"/>
    </source>
</evidence>
<evidence type="ECO:0000256" key="6">
    <source>
        <dbReference type="ARBA" id="ARBA00022763"/>
    </source>
</evidence>
<comment type="catalytic activity">
    <reaction evidence="8">
        <text>a 6-O-methyl-2'-deoxyguanosine in DNA + L-cysteinyl-[protein] = S-methyl-L-cysteinyl-[protein] + a 2'-deoxyguanosine in DNA</text>
        <dbReference type="Rhea" id="RHEA:24000"/>
        <dbReference type="Rhea" id="RHEA-COMP:10131"/>
        <dbReference type="Rhea" id="RHEA-COMP:10132"/>
        <dbReference type="Rhea" id="RHEA-COMP:11367"/>
        <dbReference type="Rhea" id="RHEA-COMP:11368"/>
        <dbReference type="ChEBI" id="CHEBI:29950"/>
        <dbReference type="ChEBI" id="CHEBI:82612"/>
        <dbReference type="ChEBI" id="CHEBI:85445"/>
        <dbReference type="ChEBI" id="CHEBI:85448"/>
        <dbReference type="EC" id="2.1.1.63"/>
    </reaction>
</comment>
<evidence type="ECO:0000259" key="10">
    <source>
        <dbReference type="Pfam" id="PF02870"/>
    </source>
</evidence>
<evidence type="ECO:0000256" key="8">
    <source>
        <dbReference type="ARBA" id="ARBA00049348"/>
    </source>
</evidence>
<evidence type="ECO:0000313" key="12">
    <source>
        <dbReference type="Proteomes" id="UP000240739"/>
    </source>
</evidence>
<dbReference type="GO" id="GO:0032259">
    <property type="term" value="P:methylation"/>
    <property type="evidence" value="ECO:0007669"/>
    <property type="project" value="UniProtKB-KW"/>
</dbReference>
<evidence type="ECO:0000256" key="2">
    <source>
        <dbReference type="ARBA" id="ARBA00008711"/>
    </source>
</evidence>
<name>A0A2T4UEW5_9ACTN</name>
<dbReference type="SUPFAM" id="SSF53155">
    <property type="entry name" value="Methylated DNA-protein cysteine methyltransferase domain"/>
    <property type="match status" value="1"/>
</dbReference>
<dbReference type="PROSITE" id="PS00374">
    <property type="entry name" value="MGMT"/>
    <property type="match status" value="1"/>
</dbReference>